<accession>A0A0R1RUQ2</accession>
<proteinExistence type="predicted"/>
<keyword evidence="1" id="KW-0472">Membrane</keyword>
<gene>
    <name evidence="2" type="ORF">FC69_GL001991</name>
</gene>
<feature type="transmembrane region" description="Helical" evidence="1">
    <location>
        <begin position="12"/>
        <end position="37"/>
    </location>
</feature>
<organism evidence="2 3">
    <name type="scientific">Latilactobacillus fuchuensis DSM 14340 = JCM 11249</name>
    <dbReference type="NCBI Taxonomy" id="1423747"/>
    <lineage>
        <taxon>Bacteria</taxon>
        <taxon>Bacillati</taxon>
        <taxon>Bacillota</taxon>
        <taxon>Bacilli</taxon>
        <taxon>Lactobacillales</taxon>
        <taxon>Lactobacillaceae</taxon>
        <taxon>Latilactobacillus</taxon>
    </lineage>
</organism>
<evidence type="ECO:0000313" key="3">
    <source>
        <dbReference type="Proteomes" id="UP000051264"/>
    </source>
</evidence>
<dbReference type="STRING" id="1423747.FC69_GL001991"/>
<protein>
    <submittedName>
        <fullName evidence="2">Uncharacterized protein</fullName>
    </submittedName>
</protein>
<keyword evidence="1" id="KW-1133">Transmembrane helix</keyword>
<reference evidence="2 3" key="1">
    <citation type="journal article" date="2015" name="Genome Announc.">
        <title>Expanding the biotechnology potential of lactobacilli through comparative genomics of 213 strains and associated genera.</title>
        <authorList>
            <person name="Sun Z."/>
            <person name="Harris H.M."/>
            <person name="McCann A."/>
            <person name="Guo C."/>
            <person name="Argimon S."/>
            <person name="Zhang W."/>
            <person name="Yang X."/>
            <person name="Jeffery I.B."/>
            <person name="Cooney J.C."/>
            <person name="Kagawa T.F."/>
            <person name="Liu W."/>
            <person name="Song Y."/>
            <person name="Salvetti E."/>
            <person name="Wrobel A."/>
            <person name="Rasinkangas P."/>
            <person name="Parkhill J."/>
            <person name="Rea M.C."/>
            <person name="O'Sullivan O."/>
            <person name="Ritari J."/>
            <person name="Douillard F.P."/>
            <person name="Paul Ross R."/>
            <person name="Yang R."/>
            <person name="Briner A.E."/>
            <person name="Felis G.E."/>
            <person name="de Vos W.M."/>
            <person name="Barrangou R."/>
            <person name="Klaenhammer T.R."/>
            <person name="Caufield P.W."/>
            <person name="Cui Y."/>
            <person name="Zhang H."/>
            <person name="O'Toole P.W."/>
        </authorList>
    </citation>
    <scope>NUCLEOTIDE SEQUENCE [LARGE SCALE GENOMIC DNA]</scope>
    <source>
        <strain evidence="2 3">DSM 14340</strain>
    </source>
</reference>
<evidence type="ECO:0000313" key="2">
    <source>
        <dbReference type="EMBL" id="KRL59012.1"/>
    </source>
</evidence>
<sequence length="50" mass="5869">MLKLKHRINFKTTTWFMIALVVTLSIIFLTSLTLAVISYHNYNTYTTITM</sequence>
<dbReference type="EMBL" id="AZEX01000057">
    <property type="protein sequence ID" value="KRL59012.1"/>
    <property type="molecule type" value="Genomic_DNA"/>
</dbReference>
<evidence type="ECO:0000256" key="1">
    <source>
        <dbReference type="SAM" id="Phobius"/>
    </source>
</evidence>
<dbReference type="AlphaFoldDB" id="A0A0R1RUQ2"/>
<name>A0A0R1RUQ2_9LACO</name>
<keyword evidence="1" id="KW-0812">Transmembrane</keyword>
<comment type="caution">
    <text evidence="2">The sequence shown here is derived from an EMBL/GenBank/DDBJ whole genome shotgun (WGS) entry which is preliminary data.</text>
</comment>
<dbReference type="Proteomes" id="UP000051264">
    <property type="component" value="Unassembled WGS sequence"/>
</dbReference>
<dbReference type="RefSeq" id="WP_155833374.1">
    <property type="nucleotide sequence ID" value="NZ_AZEX01000057.1"/>
</dbReference>
<dbReference type="PATRIC" id="fig|1423747.3.peg.2024"/>